<dbReference type="InterPro" id="IPR001451">
    <property type="entry name" value="Hexapep"/>
</dbReference>
<name>A0AAW4L3V6_9BACT</name>
<dbReference type="SUPFAM" id="SSF51161">
    <property type="entry name" value="Trimeric LpxA-like enzymes"/>
    <property type="match status" value="1"/>
</dbReference>
<dbReference type="Gene3D" id="2.160.10.10">
    <property type="entry name" value="Hexapeptide repeat proteins"/>
    <property type="match status" value="1"/>
</dbReference>
<sequence>MKTPCNQYLKFDLYRYFYPNDAVNSISSLGKVKKIFLTQGIWALIVYRAGSWCVRNKKQFGPLVKVLLPLITIWQKLVEMTTGIEIPFTAKIGRGLYIGHFGQIILSPMAVLGECCNISQGVTIGQAGRGDQQFVPVIGDRVYIGPGAKLFGKIVVGNDVAIGANAVVTRDLPNNAVAVGIPAKIINFGSSRDFVNFNKNKM</sequence>
<accession>A0AAW4L3V6</accession>
<dbReference type="PROSITE" id="PS00101">
    <property type="entry name" value="HEXAPEP_TRANSFERASES"/>
    <property type="match status" value="1"/>
</dbReference>
<keyword evidence="3" id="KW-0677">Repeat</keyword>
<keyword evidence="4" id="KW-0012">Acyltransferase</keyword>
<evidence type="ECO:0000256" key="2">
    <source>
        <dbReference type="ARBA" id="ARBA00022679"/>
    </source>
</evidence>
<dbReference type="CDD" id="cd03354">
    <property type="entry name" value="LbH_SAT"/>
    <property type="match status" value="1"/>
</dbReference>
<reference evidence="5 6" key="1">
    <citation type="submission" date="2021-05" db="EMBL/GenBank/DDBJ databases">
        <title>The draft genome of Geobacter pelophilus DSM 12255.</title>
        <authorList>
            <person name="Xu Z."/>
            <person name="Masuda Y."/>
            <person name="Itoh H."/>
            <person name="Senoo K."/>
        </authorList>
    </citation>
    <scope>NUCLEOTIDE SEQUENCE [LARGE SCALE GENOMIC DNA]</scope>
    <source>
        <strain evidence="5 6">DSM 12255</strain>
    </source>
</reference>
<keyword evidence="2" id="KW-0808">Transferase</keyword>
<gene>
    <name evidence="5" type="ORF">KI809_00270</name>
</gene>
<dbReference type="GO" id="GO:0016746">
    <property type="term" value="F:acyltransferase activity"/>
    <property type="evidence" value="ECO:0007669"/>
    <property type="project" value="UniProtKB-KW"/>
</dbReference>
<dbReference type="InterPro" id="IPR018357">
    <property type="entry name" value="Hexapep_transf_CS"/>
</dbReference>
<dbReference type="PANTHER" id="PTHR42811">
    <property type="entry name" value="SERINE ACETYLTRANSFERASE"/>
    <property type="match status" value="1"/>
</dbReference>
<dbReference type="InterPro" id="IPR045304">
    <property type="entry name" value="LbH_SAT"/>
</dbReference>
<keyword evidence="6" id="KW-1185">Reference proteome</keyword>
<dbReference type="RefSeq" id="WP_214169525.1">
    <property type="nucleotide sequence ID" value="NZ_JAHCVJ010000001.1"/>
</dbReference>
<comment type="similarity">
    <text evidence="1">Belongs to the transferase hexapeptide repeat family.</text>
</comment>
<comment type="caution">
    <text evidence="5">The sequence shown here is derived from an EMBL/GenBank/DDBJ whole genome shotgun (WGS) entry which is preliminary data.</text>
</comment>
<evidence type="ECO:0000256" key="3">
    <source>
        <dbReference type="ARBA" id="ARBA00022737"/>
    </source>
</evidence>
<dbReference type="InterPro" id="IPR011004">
    <property type="entry name" value="Trimer_LpxA-like_sf"/>
</dbReference>
<dbReference type="Proteomes" id="UP000811899">
    <property type="component" value="Unassembled WGS sequence"/>
</dbReference>
<evidence type="ECO:0000256" key="1">
    <source>
        <dbReference type="ARBA" id="ARBA00007274"/>
    </source>
</evidence>
<proteinExistence type="inferred from homology"/>
<evidence type="ECO:0008006" key="7">
    <source>
        <dbReference type="Google" id="ProtNLM"/>
    </source>
</evidence>
<dbReference type="EMBL" id="JAHCVJ010000001">
    <property type="protein sequence ID" value="MBT0662724.1"/>
    <property type="molecule type" value="Genomic_DNA"/>
</dbReference>
<protein>
    <recommendedName>
        <fullName evidence="7">Serine acetyltransferase</fullName>
    </recommendedName>
</protein>
<organism evidence="5 6">
    <name type="scientific">Geoanaerobacter pelophilus</name>
    <dbReference type="NCBI Taxonomy" id="60036"/>
    <lineage>
        <taxon>Bacteria</taxon>
        <taxon>Pseudomonadati</taxon>
        <taxon>Thermodesulfobacteriota</taxon>
        <taxon>Desulfuromonadia</taxon>
        <taxon>Geobacterales</taxon>
        <taxon>Geobacteraceae</taxon>
        <taxon>Geoanaerobacter</taxon>
    </lineage>
</organism>
<evidence type="ECO:0000313" key="5">
    <source>
        <dbReference type="EMBL" id="MBT0662724.1"/>
    </source>
</evidence>
<evidence type="ECO:0000313" key="6">
    <source>
        <dbReference type="Proteomes" id="UP000811899"/>
    </source>
</evidence>
<dbReference type="AlphaFoldDB" id="A0AAW4L3V6"/>
<dbReference type="Pfam" id="PF00132">
    <property type="entry name" value="Hexapep"/>
    <property type="match status" value="1"/>
</dbReference>
<evidence type="ECO:0000256" key="4">
    <source>
        <dbReference type="ARBA" id="ARBA00023315"/>
    </source>
</evidence>